<evidence type="ECO:0000313" key="7">
    <source>
        <dbReference type="Proteomes" id="UP000276128"/>
    </source>
</evidence>
<dbReference type="InterPro" id="IPR036901">
    <property type="entry name" value="Asp/Orn_carbamoylTrfase_sf"/>
</dbReference>
<evidence type="ECO:0000256" key="2">
    <source>
        <dbReference type="ARBA" id="ARBA00022679"/>
    </source>
</evidence>
<name>A0A3S0C7P3_9BACL</name>
<dbReference type="RefSeq" id="WP_126144063.1">
    <property type="nucleotide sequence ID" value="NZ_RXHU01000084.1"/>
</dbReference>
<dbReference type="Pfam" id="PF02729">
    <property type="entry name" value="OTCace_N"/>
    <property type="match status" value="1"/>
</dbReference>
<keyword evidence="7" id="KW-1185">Reference proteome</keyword>
<dbReference type="Gene3D" id="3.40.50.1370">
    <property type="entry name" value="Aspartate/ornithine carbamoyltransferase"/>
    <property type="match status" value="2"/>
</dbReference>
<dbReference type="PRINTS" id="PR00102">
    <property type="entry name" value="OTCASE"/>
</dbReference>
<proteinExistence type="inferred from homology"/>
<evidence type="ECO:0000256" key="1">
    <source>
        <dbReference type="ARBA" id="ARBA00003822"/>
    </source>
</evidence>
<keyword evidence="2 3" id="KW-0808">Transferase</keyword>
<dbReference type="InterPro" id="IPR006132">
    <property type="entry name" value="Asp/Orn_carbamoyltranf_P-bd"/>
</dbReference>
<dbReference type="EMBL" id="RXHU01000084">
    <property type="protein sequence ID" value="RTE05047.1"/>
    <property type="molecule type" value="Genomic_DNA"/>
</dbReference>
<evidence type="ECO:0000256" key="3">
    <source>
        <dbReference type="RuleBase" id="RU003634"/>
    </source>
</evidence>
<dbReference type="InterPro" id="IPR002292">
    <property type="entry name" value="Orn/put_carbamltrans"/>
</dbReference>
<dbReference type="GO" id="GO:0016597">
    <property type="term" value="F:amino acid binding"/>
    <property type="evidence" value="ECO:0007669"/>
    <property type="project" value="InterPro"/>
</dbReference>
<dbReference type="InterPro" id="IPR006130">
    <property type="entry name" value="Asp/Orn_carbamoylTrfase"/>
</dbReference>
<protein>
    <submittedName>
        <fullName evidence="6">Ornithine carbamoyltransferase</fullName>
    </submittedName>
</protein>
<evidence type="ECO:0000313" key="6">
    <source>
        <dbReference type="EMBL" id="RTE05047.1"/>
    </source>
</evidence>
<dbReference type="Pfam" id="PF00185">
    <property type="entry name" value="OTCace"/>
    <property type="match status" value="1"/>
</dbReference>
<feature type="domain" description="Aspartate/ornithine carbamoyltransferase Asp/Orn-binding" evidence="4">
    <location>
        <begin position="143"/>
        <end position="277"/>
    </location>
</feature>
<dbReference type="AlphaFoldDB" id="A0A3S0C7P3"/>
<comment type="similarity">
    <text evidence="3">Belongs to the aspartate/ornithine carbamoyltransferase superfamily.</text>
</comment>
<dbReference type="InterPro" id="IPR006131">
    <property type="entry name" value="Asp_carbamoyltransf_Asp/Orn-bd"/>
</dbReference>
<comment type="function">
    <text evidence="1">Reversibly catalyzes the transfer of the carbamoyl group from carbamoyl phosphate (CP) to the N(epsilon) atom of ornithine (ORN) to produce L-citrulline.</text>
</comment>
<dbReference type="PANTHER" id="PTHR45753">
    <property type="entry name" value="ORNITHINE CARBAMOYLTRANSFERASE, MITOCHONDRIAL"/>
    <property type="match status" value="1"/>
</dbReference>
<evidence type="ECO:0000259" key="4">
    <source>
        <dbReference type="Pfam" id="PF00185"/>
    </source>
</evidence>
<accession>A0A3S0C7P3</accession>
<evidence type="ECO:0000259" key="5">
    <source>
        <dbReference type="Pfam" id="PF02729"/>
    </source>
</evidence>
<dbReference type="GO" id="GO:0042450">
    <property type="term" value="P:L-arginine biosynthetic process via ornithine"/>
    <property type="evidence" value="ECO:0007669"/>
    <property type="project" value="TreeGrafter"/>
</dbReference>
<dbReference type="SUPFAM" id="SSF53671">
    <property type="entry name" value="Aspartate/ornithine carbamoyltransferase"/>
    <property type="match status" value="1"/>
</dbReference>
<dbReference type="PANTHER" id="PTHR45753:SF3">
    <property type="entry name" value="ORNITHINE TRANSCARBAMYLASE, MITOCHONDRIAL"/>
    <property type="match status" value="1"/>
</dbReference>
<dbReference type="PRINTS" id="PR00100">
    <property type="entry name" value="AOTCASE"/>
</dbReference>
<organism evidence="6 7">
    <name type="scientific">Paenibacillus whitsoniae</name>
    <dbReference type="NCBI Taxonomy" id="2496558"/>
    <lineage>
        <taxon>Bacteria</taxon>
        <taxon>Bacillati</taxon>
        <taxon>Bacillota</taxon>
        <taxon>Bacilli</taxon>
        <taxon>Bacillales</taxon>
        <taxon>Paenibacillaceae</taxon>
        <taxon>Paenibacillus</taxon>
    </lineage>
</organism>
<gene>
    <name evidence="6" type="ORF">EJQ19_25485</name>
</gene>
<reference evidence="6 7" key="1">
    <citation type="submission" date="2018-12" db="EMBL/GenBank/DDBJ databases">
        <title>Bacillus ochoae sp. nov., Paenibacillus whitsoniae sp. nov., Paenibacillus spiritus sp. nov. Isolated from the Mars Exploration Rover during spacecraft assembly.</title>
        <authorList>
            <person name="Seuylemezian A."/>
            <person name="Vaishampayan P."/>
        </authorList>
    </citation>
    <scope>NUCLEOTIDE SEQUENCE [LARGE SCALE GENOMIC DNA]</scope>
    <source>
        <strain evidence="6 7">MER 54</strain>
    </source>
</reference>
<sequence length="281" mass="32289">MNLLDINKLSFLQITDIFHLADKLSLKSDEHLLTGKTFILFFPESSLRTRITFEKGIKDLGGECILFPPETLDKREQLSDVMKYMENWSHGIIVRHSDFTKVLELSNLSAIPIINAMTSDNHPCEILSDLYSISRQRENFKELVYTFVGPAGNICKSWADIAAVMNLNFKHVCTRGHELGKDSPNYKFHTELEDILKESDVILTDSLPNELRTNEYINKYQITLERMKLTKKNAILNPCPPFFRGEEISEDAIASEYFVGYSFKKNLLHVQQAIVLHCLLN</sequence>
<dbReference type="GO" id="GO:0004585">
    <property type="term" value="F:ornithine carbamoyltransferase activity"/>
    <property type="evidence" value="ECO:0007669"/>
    <property type="project" value="UniProtKB-ARBA"/>
</dbReference>
<dbReference type="Proteomes" id="UP000276128">
    <property type="component" value="Unassembled WGS sequence"/>
</dbReference>
<dbReference type="OrthoDB" id="9802587at2"/>
<feature type="domain" description="Aspartate/ornithine carbamoyltransferase carbamoyl-P binding" evidence="5">
    <location>
        <begin position="2"/>
        <end position="134"/>
    </location>
</feature>
<dbReference type="GO" id="GO:0019240">
    <property type="term" value="P:citrulline biosynthetic process"/>
    <property type="evidence" value="ECO:0007669"/>
    <property type="project" value="TreeGrafter"/>
</dbReference>
<comment type="caution">
    <text evidence="6">The sequence shown here is derived from an EMBL/GenBank/DDBJ whole genome shotgun (WGS) entry which is preliminary data.</text>
</comment>